<dbReference type="PANTHER" id="PTHR43071">
    <property type="entry name" value="2-AMINO-4-HYDROXY-6-HYDROXYMETHYLDIHYDROPTERIDINE PYROPHOSPHOKINASE"/>
    <property type="match status" value="1"/>
</dbReference>
<keyword evidence="7" id="KW-0067">ATP-binding</keyword>
<feature type="domain" description="7,8-dihydro-6-hydroxymethylpterin-pyrophosphokinase" evidence="9">
    <location>
        <begin position="14"/>
        <end position="146"/>
    </location>
</feature>
<comment type="pathway">
    <text evidence="2">Cofactor biosynthesis; tetrahydrofolate biosynthesis; 2-amino-4-hydroxy-6-hydroxymethyl-7,8-dihydropteridine diphosphate from 7,8-dihydroneopterin triphosphate: step 4/4.</text>
</comment>
<evidence type="ECO:0000313" key="11">
    <source>
        <dbReference type="Proteomes" id="UP000231742"/>
    </source>
</evidence>
<dbReference type="RefSeq" id="WP_100388086.1">
    <property type="nucleotide sequence ID" value="NZ_BMZU01000001.1"/>
</dbReference>
<keyword evidence="11" id="KW-1185">Reference proteome</keyword>
<evidence type="ECO:0000256" key="6">
    <source>
        <dbReference type="ARBA" id="ARBA00022777"/>
    </source>
</evidence>
<dbReference type="OrthoDB" id="9808041at2"/>
<keyword evidence="5" id="KW-0547">Nucleotide-binding</keyword>
<evidence type="ECO:0000256" key="3">
    <source>
        <dbReference type="ARBA" id="ARBA00013253"/>
    </source>
</evidence>
<comment type="caution">
    <text evidence="10">The sequence shown here is derived from an EMBL/GenBank/DDBJ whole genome shotgun (WGS) entry which is preliminary data.</text>
</comment>
<proteinExistence type="predicted"/>
<dbReference type="GO" id="GO:0003848">
    <property type="term" value="F:2-amino-4-hydroxy-6-hydroxymethyldihydropteridine diphosphokinase activity"/>
    <property type="evidence" value="ECO:0007669"/>
    <property type="project" value="UniProtKB-EC"/>
</dbReference>
<dbReference type="InterPro" id="IPR035907">
    <property type="entry name" value="Hppk_sf"/>
</dbReference>
<evidence type="ECO:0000313" key="10">
    <source>
        <dbReference type="EMBL" id="PJJ81399.1"/>
    </source>
</evidence>
<dbReference type="NCBIfam" id="TIGR01498">
    <property type="entry name" value="folK"/>
    <property type="match status" value="1"/>
</dbReference>
<dbReference type="Pfam" id="PF01288">
    <property type="entry name" value="HPPK"/>
    <property type="match status" value="1"/>
</dbReference>
<keyword evidence="6 10" id="KW-0418">Kinase</keyword>
<dbReference type="AlphaFoldDB" id="A0A2M9D6P9"/>
<evidence type="ECO:0000256" key="7">
    <source>
        <dbReference type="ARBA" id="ARBA00022840"/>
    </source>
</evidence>
<reference evidence="10 11" key="1">
    <citation type="submission" date="2017-11" db="EMBL/GenBank/DDBJ databases">
        <title>Genomic Encyclopedia of Archaeal and Bacterial Type Strains, Phase II (KMG-II): From Individual Species to Whole Genera.</title>
        <authorList>
            <person name="Goeker M."/>
        </authorList>
    </citation>
    <scope>NUCLEOTIDE SEQUENCE [LARGE SCALE GENOMIC DNA]</scope>
    <source>
        <strain evidence="10 11">DSM 16400</strain>
    </source>
</reference>
<dbReference type="SUPFAM" id="SSF55083">
    <property type="entry name" value="6-hydroxymethyl-7,8-dihydropterin pyrophosphokinase, HPPK"/>
    <property type="match status" value="1"/>
</dbReference>
<organism evidence="10 11">
    <name type="scientific">Salinibacterium amurskyense</name>
    <dbReference type="NCBI Taxonomy" id="205941"/>
    <lineage>
        <taxon>Bacteria</taxon>
        <taxon>Bacillati</taxon>
        <taxon>Actinomycetota</taxon>
        <taxon>Actinomycetes</taxon>
        <taxon>Micrococcales</taxon>
        <taxon>Microbacteriaceae</taxon>
        <taxon>Salinibacterium</taxon>
    </lineage>
</organism>
<evidence type="ECO:0000259" key="9">
    <source>
        <dbReference type="Pfam" id="PF01288"/>
    </source>
</evidence>
<dbReference type="PANTHER" id="PTHR43071:SF1">
    <property type="entry name" value="2-AMINO-4-HYDROXY-6-HYDROXYMETHYLDIHYDROPTERIDINE PYROPHOSPHOKINASE"/>
    <property type="match status" value="1"/>
</dbReference>
<dbReference type="Gene3D" id="3.30.70.560">
    <property type="entry name" value="7,8-Dihydro-6-hydroxymethylpterin-pyrophosphokinase HPPK"/>
    <property type="match status" value="1"/>
</dbReference>
<dbReference type="EC" id="2.7.6.3" evidence="3"/>
<name>A0A2M9D6P9_9MICO</name>
<accession>A0A2M9D6P9</accession>
<dbReference type="GO" id="GO:0046654">
    <property type="term" value="P:tetrahydrofolate biosynthetic process"/>
    <property type="evidence" value="ECO:0007669"/>
    <property type="project" value="UniProtKB-UniPathway"/>
</dbReference>
<evidence type="ECO:0000256" key="4">
    <source>
        <dbReference type="ARBA" id="ARBA00022679"/>
    </source>
</evidence>
<evidence type="ECO:0000256" key="1">
    <source>
        <dbReference type="ARBA" id="ARBA00000198"/>
    </source>
</evidence>
<dbReference type="Proteomes" id="UP000231742">
    <property type="component" value="Unassembled WGS sequence"/>
</dbReference>
<evidence type="ECO:0000256" key="5">
    <source>
        <dbReference type="ARBA" id="ARBA00022741"/>
    </source>
</evidence>
<dbReference type="EMBL" id="PGFH01000001">
    <property type="protein sequence ID" value="PJJ81399.1"/>
    <property type="molecule type" value="Genomic_DNA"/>
</dbReference>
<dbReference type="GO" id="GO:0005524">
    <property type="term" value="F:ATP binding"/>
    <property type="evidence" value="ECO:0007669"/>
    <property type="project" value="UniProtKB-KW"/>
</dbReference>
<keyword evidence="8" id="KW-0289">Folate biosynthesis</keyword>
<evidence type="ECO:0000256" key="2">
    <source>
        <dbReference type="ARBA" id="ARBA00005051"/>
    </source>
</evidence>
<gene>
    <name evidence="10" type="ORF">CLV85_0575</name>
</gene>
<dbReference type="GO" id="GO:0016301">
    <property type="term" value="F:kinase activity"/>
    <property type="evidence" value="ECO:0007669"/>
    <property type="project" value="UniProtKB-KW"/>
</dbReference>
<evidence type="ECO:0000256" key="8">
    <source>
        <dbReference type="ARBA" id="ARBA00022909"/>
    </source>
</evidence>
<protein>
    <recommendedName>
        <fullName evidence="3">2-amino-4-hydroxy-6-hydroxymethyldihydropteridine diphosphokinase</fullName>
        <ecNumber evidence="3">2.7.6.3</ecNumber>
    </recommendedName>
</protein>
<keyword evidence="4" id="KW-0808">Transferase</keyword>
<sequence>MIRQQRLRVELPVMLALGSNLGDRETTLRDAVHAINAIDGVTVDAASSIVQTPALKLSGIDHSAPAYLNAVVSARSALEPHALLTELQRIEAENGRVRDERWGDRTLDIDIISFAHLQVDDELLTIPHPRAAERAFVLVPLLQLDPHANLAGVGAAAECLSAIENDATEFEAAPLW</sequence>
<comment type="catalytic activity">
    <reaction evidence="1">
        <text>6-hydroxymethyl-7,8-dihydropterin + ATP = (7,8-dihydropterin-6-yl)methyl diphosphate + AMP + H(+)</text>
        <dbReference type="Rhea" id="RHEA:11412"/>
        <dbReference type="ChEBI" id="CHEBI:15378"/>
        <dbReference type="ChEBI" id="CHEBI:30616"/>
        <dbReference type="ChEBI" id="CHEBI:44841"/>
        <dbReference type="ChEBI" id="CHEBI:72950"/>
        <dbReference type="ChEBI" id="CHEBI:456215"/>
        <dbReference type="EC" id="2.7.6.3"/>
    </reaction>
</comment>
<dbReference type="GO" id="GO:0046656">
    <property type="term" value="P:folic acid biosynthetic process"/>
    <property type="evidence" value="ECO:0007669"/>
    <property type="project" value="UniProtKB-KW"/>
</dbReference>
<dbReference type="UniPathway" id="UPA00077">
    <property type="reaction ID" value="UER00155"/>
</dbReference>
<dbReference type="InterPro" id="IPR000550">
    <property type="entry name" value="Hppk"/>
</dbReference>
<dbReference type="CDD" id="cd00483">
    <property type="entry name" value="HPPK"/>
    <property type="match status" value="1"/>
</dbReference>